<evidence type="ECO:0000313" key="3">
    <source>
        <dbReference type="EMBL" id="KXT01162.1"/>
    </source>
</evidence>
<reference evidence="3 4" key="1">
    <citation type="submission" date="2015-07" db="EMBL/GenBank/DDBJ databases">
        <title>Comparative genomics of the Sigatoka disease complex on banana suggests a link between parallel evolutionary changes in Pseudocercospora fijiensis and Pseudocercospora eumusae and increased virulence on the banana host.</title>
        <authorList>
            <person name="Chang T.-C."/>
            <person name="Salvucci A."/>
            <person name="Crous P.W."/>
            <person name="Stergiopoulos I."/>
        </authorList>
    </citation>
    <scope>NUCLEOTIDE SEQUENCE [LARGE SCALE GENOMIC DNA]</scope>
    <source>
        <strain evidence="3 4">CBS 114824</strain>
    </source>
</reference>
<dbReference type="GO" id="GO:0008270">
    <property type="term" value="F:zinc ion binding"/>
    <property type="evidence" value="ECO:0007669"/>
    <property type="project" value="UniProtKB-KW"/>
</dbReference>
<dbReference type="PROSITE" id="PS50157">
    <property type="entry name" value="ZINC_FINGER_C2H2_2"/>
    <property type="match status" value="2"/>
</dbReference>
<keyword evidence="4" id="KW-1185">Reference proteome</keyword>
<dbReference type="InterPro" id="IPR013087">
    <property type="entry name" value="Znf_C2H2_type"/>
</dbReference>
<dbReference type="PROSITE" id="PS00028">
    <property type="entry name" value="ZINC_FINGER_C2H2_1"/>
    <property type="match status" value="2"/>
</dbReference>
<feature type="domain" description="C2H2-type" evidence="2">
    <location>
        <begin position="148"/>
        <end position="176"/>
    </location>
</feature>
<dbReference type="OrthoDB" id="339325at2759"/>
<dbReference type="Proteomes" id="UP000070133">
    <property type="component" value="Unassembled WGS sequence"/>
</dbReference>
<sequence>MHTNNPTPDYDIDDFIHRAAYEDLCISTPSLHHPSPAESFDSVTTPTPLNGDAPYIVTPTSARDVAYFPPAADLDPLERSASNSKKRPSRTLTGLSAFMPLTKKRSQRRKKIENGFPCRENCGQCFHRECDERKHYERRHLSEEHWPHECTRCPKKFQYPKDVWRHLWQTHGMAVPPKGPQSPRPQLGCPCCSQTASHWLEEHNDLNEHVQSPVSPTSPNILWALTNAITKLRRLSLKSKQDKFIMLTTDKQKFTEVNVSGIHTKDALLARIASTLAFDDQRIQEISVHKYTRRSVGDLLTGDALLSVITQYADAEGSLKLFVKP</sequence>
<accession>A0A139HFJ3</accession>
<dbReference type="STRING" id="321146.A0A139HFJ3"/>
<proteinExistence type="predicted"/>
<dbReference type="EMBL" id="LFZN01000060">
    <property type="protein sequence ID" value="KXT01162.1"/>
    <property type="molecule type" value="Genomic_DNA"/>
</dbReference>
<keyword evidence="1" id="KW-0862">Zinc</keyword>
<keyword evidence="1" id="KW-0863">Zinc-finger</keyword>
<evidence type="ECO:0000256" key="1">
    <source>
        <dbReference type="PROSITE-ProRule" id="PRU00042"/>
    </source>
</evidence>
<dbReference type="Gene3D" id="3.30.160.60">
    <property type="entry name" value="Classic Zinc Finger"/>
    <property type="match status" value="1"/>
</dbReference>
<evidence type="ECO:0000313" key="4">
    <source>
        <dbReference type="Proteomes" id="UP000070133"/>
    </source>
</evidence>
<organism evidence="3 4">
    <name type="scientific">Pseudocercospora eumusae</name>
    <dbReference type="NCBI Taxonomy" id="321146"/>
    <lineage>
        <taxon>Eukaryota</taxon>
        <taxon>Fungi</taxon>
        <taxon>Dikarya</taxon>
        <taxon>Ascomycota</taxon>
        <taxon>Pezizomycotina</taxon>
        <taxon>Dothideomycetes</taxon>
        <taxon>Dothideomycetidae</taxon>
        <taxon>Mycosphaerellales</taxon>
        <taxon>Mycosphaerellaceae</taxon>
        <taxon>Pseudocercospora</taxon>
    </lineage>
</organism>
<evidence type="ECO:0000259" key="2">
    <source>
        <dbReference type="PROSITE" id="PS50157"/>
    </source>
</evidence>
<name>A0A139HFJ3_9PEZI</name>
<feature type="domain" description="C2H2-type" evidence="2">
    <location>
        <begin position="116"/>
        <end position="145"/>
    </location>
</feature>
<protein>
    <recommendedName>
        <fullName evidence="2">C2H2-type domain-containing protein</fullName>
    </recommendedName>
</protein>
<keyword evidence="1" id="KW-0479">Metal-binding</keyword>
<dbReference type="AlphaFoldDB" id="A0A139HFJ3"/>
<comment type="caution">
    <text evidence="3">The sequence shown here is derived from an EMBL/GenBank/DDBJ whole genome shotgun (WGS) entry which is preliminary data.</text>
</comment>
<gene>
    <name evidence="3" type="ORF">AC578_604</name>
</gene>